<dbReference type="RefSeq" id="WP_375735269.1">
    <property type="nucleotide sequence ID" value="NZ_JBCGDC010000061.1"/>
</dbReference>
<protein>
    <recommendedName>
        <fullName evidence="3">Ankyrin repeat domain-containing protein</fullName>
    </recommendedName>
</protein>
<evidence type="ECO:0008006" key="3">
    <source>
        <dbReference type="Google" id="ProtNLM"/>
    </source>
</evidence>
<reference evidence="1 2" key="1">
    <citation type="submission" date="2024-04" db="EMBL/GenBank/DDBJ databases">
        <title>Polymorphospora sp. isolated from Baiyangdian Lake in Xiong'an New Area.</title>
        <authorList>
            <person name="Zhang X."/>
            <person name="Liu J."/>
        </authorList>
    </citation>
    <scope>NUCLEOTIDE SEQUENCE [LARGE SCALE GENOMIC DNA]</scope>
    <source>
        <strain evidence="1 2">2-325</strain>
    </source>
</reference>
<accession>A0ABV5CU16</accession>
<organism evidence="1 2">
    <name type="scientific">Polymorphospora lycopeni</name>
    <dbReference type="NCBI Taxonomy" id="3140240"/>
    <lineage>
        <taxon>Bacteria</taxon>
        <taxon>Bacillati</taxon>
        <taxon>Actinomycetota</taxon>
        <taxon>Actinomycetes</taxon>
        <taxon>Micromonosporales</taxon>
        <taxon>Micromonosporaceae</taxon>
        <taxon>Polymorphospora</taxon>
    </lineage>
</organism>
<dbReference type="Proteomes" id="UP001582793">
    <property type="component" value="Unassembled WGS sequence"/>
</dbReference>
<comment type="caution">
    <text evidence="1">The sequence shown here is derived from an EMBL/GenBank/DDBJ whole genome shotgun (WGS) entry which is preliminary data.</text>
</comment>
<evidence type="ECO:0000313" key="2">
    <source>
        <dbReference type="Proteomes" id="UP001582793"/>
    </source>
</evidence>
<sequence length="46" mass="4778">MNPDAEQRLVEAVRGGDEAAVGQALADGADPNATVGWIRWSVLAEA</sequence>
<evidence type="ECO:0000313" key="1">
    <source>
        <dbReference type="EMBL" id="MFB6395495.1"/>
    </source>
</evidence>
<name>A0ABV5CU16_9ACTN</name>
<keyword evidence="2" id="KW-1185">Reference proteome</keyword>
<dbReference type="EMBL" id="JBCGDC010000061">
    <property type="protein sequence ID" value="MFB6395495.1"/>
    <property type="molecule type" value="Genomic_DNA"/>
</dbReference>
<gene>
    <name evidence="1" type="ORF">AAFH96_20610</name>
</gene>
<proteinExistence type="predicted"/>